<evidence type="ECO:0000313" key="2">
    <source>
        <dbReference type="Proteomes" id="UP000316851"/>
    </source>
</evidence>
<comment type="caution">
    <text evidence="1">The sequence shown here is derived from an EMBL/GenBank/DDBJ whole genome shotgun (WGS) entry which is preliminary data.</text>
</comment>
<gene>
    <name evidence="1" type="ORF">FJR74_00405</name>
</gene>
<sequence length="319" mass="34761">MNKKQALKISLITVGALAVPVLLGAGAGIGFATRTTASNIIDKFNDEVAEKYALNFDQIKNETVKTNFSNSVAEVSKNVTTKFNETLTSLEKQFEPVLGKNATTYFVKYTSEVMQKMNSVVTDILSNTLNNYLKGTTVSDGLATMKEYLSGEFLNSFVKGDEKEDNGLVGTITTYANKIKPFVKLSVENALKNNEKTAELKNIDEYVDAIVNYLYGEKGGFATLVSSLKSFDFTTELTSGYNAAYTKLEEMVSALFSGAVAAAEGVELAETETNIKKEDVLKALEPFATSIKTQMKATFDLFKNTLLSLVATLNTLNSN</sequence>
<name>A0ABY2Z0P2_9BACT</name>
<protein>
    <submittedName>
        <fullName evidence="1">Uncharacterized protein</fullName>
    </submittedName>
</protein>
<evidence type="ECO:0000313" key="1">
    <source>
        <dbReference type="EMBL" id="TPR54720.1"/>
    </source>
</evidence>
<dbReference type="RefSeq" id="WP_140914573.1">
    <property type="nucleotide sequence ID" value="NZ_VHHP01000001.1"/>
</dbReference>
<organism evidence="1 2">
    <name type="scientific">Metamycoplasma neophronis</name>
    <dbReference type="NCBI Taxonomy" id="872983"/>
    <lineage>
        <taxon>Bacteria</taxon>
        <taxon>Bacillati</taxon>
        <taxon>Mycoplasmatota</taxon>
        <taxon>Mycoplasmoidales</taxon>
        <taxon>Metamycoplasmataceae</taxon>
        <taxon>Metamycoplasma</taxon>
    </lineage>
</organism>
<dbReference type="EMBL" id="VHHP01000001">
    <property type="protein sequence ID" value="TPR54720.1"/>
    <property type="molecule type" value="Genomic_DNA"/>
</dbReference>
<accession>A0ABY2Z0P2</accession>
<keyword evidence="2" id="KW-1185">Reference proteome</keyword>
<reference evidence="1" key="1">
    <citation type="submission" date="2019-06" db="EMBL/GenBank/DDBJ databases">
        <title>Mycoplasma neophronis type strain whole genome sequence.</title>
        <authorList>
            <person name="Spergser J."/>
        </authorList>
    </citation>
    <scope>NUCLEOTIDE SEQUENCE [LARGE SCALE GENOMIC DNA]</scope>
    <source>
        <strain evidence="1">DSM 24097</strain>
    </source>
</reference>
<proteinExistence type="predicted"/>
<dbReference type="Proteomes" id="UP000316851">
    <property type="component" value="Unassembled WGS sequence"/>
</dbReference>